<dbReference type="Proteomes" id="UP000249590">
    <property type="component" value="Unassembled WGS sequence"/>
</dbReference>
<dbReference type="InterPro" id="IPR011744">
    <property type="entry name" value="ATPase_gene1"/>
</dbReference>
<keyword evidence="4" id="KW-1185">Reference proteome</keyword>
<keyword evidence="2" id="KW-0472">Membrane</keyword>
<dbReference type="Pfam" id="PF09527">
    <property type="entry name" value="ATPase_gene1"/>
    <property type="match status" value="1"/>
</dbReference>
<dbReference type="OrthoDB" id="466056at2"/>
<name>A0A8B2NS90_9HYPH</name>
<sequence>MTKAEEDPTQGLAAGARRRHERERRWYREGEPSMMRQVGQIGLLGWIVVAPTLLFLFVGRWLDHLAGTQIFFSAPLMMLGLAAGCWSAWRWMHRQ</sequence>
<dbReference type="NCBIfam" id="TIGR02230">
    <property type="entry name" value="ATPase_gene1"/>
    <property type="match status" value="1"/>
</dbReference>
<evidence type="ECO:0000256" key="1">
    <source>
        <dbReference type="SAM" id="MobiDB-lite"/>
    </source>
</evidence>
<feature type="transmembrane region" description="Helical" evidence="2">
    <location>
        <begin position="38"/>
        <end position="58"/>
    </location>
</feature>
<evidence type="ECO:0000256" key="2">
    <source>
        <dbReference type="SAM" id="Phobius"/>
    </source>
</evidence>
<proteinExistence type="predicted"/>
<dbReference type="EMBL" id="QHHQ01000004">
    <property type="protein sequence ID" value="RAH99981.1"/>
    <property type="molecule type" value="Genomic_DNA"/>
</dbReference>
<dbReference type="InterPro" id="IPR032820">
    <property type="entry name" value="ATPase_put"/>
</dbReference>
<keyword evidence="2" id="KW-1133">Transmembrane helix</keyword>
<dbReference type="RefSeq" id="WP_111348436.1">
    <property type="nucleotide sequence ID" value="NZ_QHHQ01000004.1"/>
</dbReference>
<dbReference type="AlphaFoldDB" id="A0A8B2NS90"/>
<reference evidence="3 4" key="1">
    <citation type="submission" date="2018-05" db="EMBL/GenBank/DDBJ databases">
        <title>Acuticoccus sediminis sp. nov., isolated from deep-sea sediment of Indian Ocean.</title>
        <authorList>
            <person name="Liu X."/>
            <person name="Lai Q."/>
            <person name="Du Y."/>
            <person name="Sun F."/>
            <person name="Zhang X."/>
            <person name="Wang S."/>
            <person name="Shao Z."/>
        </authorList>
    </citation>
    <scope>NUCLEOTIDE SEQUENCE [LARGE SCALE GENOMIC DNA]</scope>
    <source>
        <strain evidence="3 4">PTG4-2</strain>
    </source>
</reference>
<evidence type="ECO:0000313" key="4">
    <source>
        <dbReference type="Proteomes" id="UP000249590"/>
    </source>
</evidence>
<gene>
    <name evidence="3" type="ORF">DLJ53_19810</name>
</gene>
<accession>A0A8B2NS90</accession>
<feature type="transmembrane region" description="Helical" evidence="2">
    <location>
        <begin position="70"/>
        <end position="89"/>
    </location>
</feature>
<comment type="caution">
    <text evidence="3">The sequence shown here is derived from an EMBL/GenBank/DDBJ whole genome shotgun (WGS) entry which is preliminary data.</text>
</comment>
<protein>
    <submittedName>
        <fullName evidence="3">ATPase F0F1</fullName>
    </submittedName>
</protein>
<feature type="region of interest" description="Disordered" evidence="1">
    <location>
        <begin position="1"/>
        <end position="22"/>
    </location>
</feature>
<keyword evidence="2" id="KW-0812">Transmembrane</keyword>
<evidence type="ECO:0000313" key="3">
    <source>
        <dbReference type="EMBL" id="RAH99981.1"/>
    </source>
</evidence>
<organism evidence="3 4">
    <name type="scientific">Acuticoccus sediminis</name>
    <dbReference type="NCBI Taxonomy" id="2184697"/>
    <lineage>
        <taxon>Bacteria</taxon>
        <taxon>Pseudomonadati</taxon>
        <taxon>Pseudomonadota</taxon>
        <taxon>Alphaproteobacteria</taxon>
        <taxon>Hyphomicrobiales</taxon>
        <taxon>Amorphaceae</taxon>
        <taxon>Acuticoccus</taxon>
    </lineage>
</organism>